<dbReference type="PROSITE" id="PS00972">
    <property type="entry name" value="USP_1"/>
    <property type="match status" value="1"/>
</dbReference>
<dbReference type="eggNOG" id="KOG1866">
    <property type="taxonomic scope" value="Eukaryota"/>
</dbReference>
<dbReference type="Pfam" id="PF00443">
    <property type="entry name" value="UCH"/>
    <property type="match status" value="1"/>
</dbReference>
<feature type="region of interest" description="Disordered" evidence="1">
    <location>
        <begin position="670"/>
        <end position="719"/>
    </location>
</feature>
<proteinExistence type="predicted"/>
<reference evidence="3 4" key="1">
    <citation type="submission" date="2010-05" db="EMBL/GenBank/DDBJ databases">
        <title>The Genome Sequence of Thecamonas trahens ATCC 50062.</title>
        <authorList>
            <consortium name="The Broad Institute Genome Sequencing Platform"/>
            <person name="Russ C."/>
            <person name="Cuomo C."/>
            <person name="Shea T."/>
            <person name="Young S.K."/>
            <person name="Zeng Q."/>
            <person name="Koehrsen M."/>
            <person name="Haas B."/>
            <person name="Borodovsky M."/>
            <person name="Guigo R."/>
            <person name="Alvarado L."/>
            <person name="Berlin A."/>
            <person name="Bochicchio J."/>
            <person name="Borenstein D."/>
            <person name="Chapman S."/>
            <person name="Chen Z."/>
            <person name="Freedman E."/>
            <person name="Gellesch M."/>
            <person name="Goldberg J."/>
            <person name="Griggs A."/>
            <person name="Gujja S."/>
            <person name="Heilman E."/>
            <person name="Heiman D."/>
            <person name="Hepburn T."/>
            <person name="Howarth C."/>
            <person name="Jen D."/>
            <person name="Larson L."/>
            <person name="Mehta T."/>
            <person name="Park D."/>
            <person name="Pearson M."/>
            <person name="Roberts A."/>
            <person name="Saif S."/>
            <person name="Shenoy N."/>
            <person name="Sisk P."/>
            <person name="Stolte C."/>
            <person name="Sykes S."/>
            <person name="Thomson T."/>
            <person name="Walk T."/>
            <person name="White J."/>
            <person name="Yandava C."/>
            <person name="Burger G."/>
            <person name="Gray M.W."/>
            <person name="Holland P.W.H."/>
            <person name="King N."/>
            <person name="Lang F.B.F."/>
            <person name="Roger A.J."/>
            <person name="Ruiz-Trillo I."/>
            <person name="Lander E."/>
            <person name="Nusbaum C."/>
        </authorList>
    </citation>
    <scope>NUCLEOTIDE SEQUENCE [LARGE SCALE GENOMIC DNA]</scope>
    <source>
        <strain evidence="3 4">ATCC 50062</strain>
    </source>
</reference>
<evidence type="ECO:0000256" key="1">
    <source>
        <dbReference type="SAM" id="MobiDB-lite"/>
    </source>
</evidence>
<sequence length="2039" mass="216086">MELQLDLPGTTHALVSYPPANPAAVPRSVRRLAEVTLPTCRQYLVHDVPGVLLAISYVFPAAPAGPKTGLYSGSGSHDVLAEDLADAVIDPAHRLYAALPPADWATSVYYIYLLNVWGRIGGFDAVVDRLRSESSPSLSVVFLLLKPIVAAAPFFTAAFWTAYYPALAQGILAALEAASNAALDPLFAEVAAQLAALDTAALESVELASIVPALTALRLTIAARPLLAATTPLPPLAARLAAIDDLVRLVDVLDEASAPATTAAEFLANPALLAATHDHASLLTAASPLFVFLASMGELQLVPLQALVRVGSPASYALLATLAPVVDVGLARALLASLATEHPASQWTESLVGLAAALGADAETYFGLIASATPPPHHARSLPALAAALADAPKGTPATLFLRAINGPSHGLMLDTVRLLLDAPGVIKKLNARNALTLWNTFYPAHPEETLAVFDGVRETAARSVLDAIPLPSAALHHPSALSLYAAHAGSAVRADFLFRVVASSVAGEPLWKEAIAVLRSHLRSLAGSKTKKLRGFADAALTFVDGATPGSASVLQALHTVLADDDARSQGLAGPPTVIKCLVLPPAERALQISLSRTALLSALRAALATRLRLPKRGFALVAHAAELPTLADSTPLDALGLSDGAATVYVVPREGKAASTGQGVALAKASEKGKTETKADSVASDDADDSVDDDQASAASHGWFGDDDDGSDDDADDEGRQALRAAFSHPSYVTVLLSLLEVDEGTVAGAQVSRAAFELLLLIPPVDGESSEESVWEVALREAYRAAYVLHHQASHMATEAFLDGGHAPAALRLLVSLSLEMAGTEPEASLWALAGALLRLLSTVTLASTASRSPVASSLRCLLPVASMGLMAAGPRSVLPRFRADVVAAAGVEAELLAGAVVRVLLAYAQQEQLGASGLAAVQNSALLLGALAFETPLVGHLDAATLTELLLRGASADFRKAMVSGLFSVCAVQREVLDVVLDVVLVSETLNAVPDQVDAFFELVSALVEDPSFVREHEVGVLVDLVLAALSEGEPHIEHESVLRGWLRIGTALAAIQPSVELLRDVFDGVLFGRRARAREPATRAQGFALLHSLVRADPERAFPFVNGALQSVLAEASQLRGWDYCASDMRREPGCQVGLVNQGATCYINASLQQLFAIPELREGVLDASVDPQAEAADHVQALRRVFAALAGTEARFYDPIGFCRTCRDITGEVIDLGEQQDANEFLNLLFDKLDSGLVDASGRRGHLLPHLFQGELRHSVECSVCASSFERTEPFYSLSVEIKGQSCLAGSLGAMDAPEHLTGDNRYFCSRCDGYVDAEKRVRVGKLPHYALLHLKRMEFDMRSMRNVKISSRFEFPRAGDGLLVGYELTGVVVHAGTADAGHYYSYLRSDTGTWSEYNDTSVHPVAWNEIEDEVFGGDGRSASAYILVYRSTAPLAAASSATGPSTTADAESVSDNGSSNSETSTDSYASSSSSSSETDSGSSDSESGDLVVARHEPTASLGSAVRAVAFVNKLKRARRAVDPVDEPLSDGESDTEARQPEQQQRRRRRRRRRRRCSVSPAGDGSGPREALEGEVASENRRLAAFRALFEPGFFGFMWELSHVEVGNEDDAAALAGLEWRFVSQVLARARGHPLVELWGEQLVAQAVSSAAVRAELVERWTSAHGWDEVVALTLVCPAAKVRRSIGLAVANVLGLLKHTDASWRAVAGRMAALVPSVEAYNKRRWGEFVHMACSTAAGSRRKLEVAVGEWGVADAVVRVVVGSRRAAMRAPNPEGVRGLLAIAMAGRGAEGGAHEVLTSYALLAKLAQQGAPTAEVCALIGAVAHESAVASEELVSHAARLLDAVGNTEGALVAVSSVLLAIAAVDDGLAEWRRDVWARELVAALQRNAQARRSWIPRFVADILVAGLARKEVGKWAESINGWMGAWVLVESRKGWKPFAVAQSVRSRAAPLAASERQSVVRLCPLIAKEYNDHMGGVDLNPKTRKWWHAILYWILDAAYALYADASPRPAMIRLRTASISASPTVFCCGSH</sequence>
<evidence type="ECO:0000313" key="4">
    <source>
        <dbReference type="Proteomes" id="UP000054408"/>
    </source>
</evidence>
<feature type="region of interest" description="Disordered" evidence="1">
    <location>
        <begin position="1526"/>
        <end position="1579"/>
    </location>
</feature>
<dbReference type="GeneID" id="25560984"/>
<dbReference type="RefSeq" id="XP_013761834.1">
    <property type="nucleotide sequence ID" value="XM_013906380.1"/>
</dbReference>
<gene>
    <name evidence="3" type="ORF">AMSG_01226</name>
</gene>
<dbReference type="Gene3D" id="3.90.70.10">
    <property type="entry name" value="Cysteine proteinases"/>
    <property type="match status" value="1"/>
</dbReference>
<dbReference type="GO" id="GO:0005634">
    <property type="term" value="C:nucleus"/>
    <property type="evidence" value="ECO:0007669"/>
    <property type="project" value="TreeGrafter"/>
</dbReference>
<accession>A0A0L0DQ08</accession>
<feature type="domain" description="USP" evidence="2">
    <location>
        <begin position="1142"/>
        <end position="1439"/>
    </location>
</feature>
<dbReference type="Proteomes" id="UP000054408">
    <property type="component" value="Unassembled WGS sequence"/>
</dbReference>
<dbReference type="SUPFAM" id="SSF54001">
    <property type="entry name" value="Cysteine proteinases"/>
    <property type="match status" value="1"/>
</dbReference>
<dbReference type="InterPro" id="IPR038765">
    <property type="entry name" value="Papain-like_cys_pep_sf"/>
</dbReference>
<keyword evidence="4" id="KW-1185">Reference proteome</keyword>
<organism evidence="3 4">
    <name type="scientific">Thecamonas trahens ATCC 50062</name>
    <dbReference type="NCBI Taxonomy" id="461836"/>
    <lineage>
        <taxon>Eukaryota</taxon>
        <taxon>Apusozoa</taxon>
        <taxon>Apusomonadida</taxon>
        <taxon>Apusomonadidae</taxon>
        <taxon>Thecamonas</taxon>
    </lineage>
</organism>
<evidence type="ECO:0000313" key="3">
    <source>
        <dbReference type="EMBL" id="KNC53513.1"/>
    </source>
</evidence>
<feature type="compositionally biased region" description="Acidic residues" evidence="1">
    <location>
        <begin position="685"/>
        <end position="697"/>
    </location>
</feature>
<dbReference type="PROSITE" id="PS00973">
    <property type="entry name" value="USP_2"/>
    <property type="match status" value="1"/>
</dbReference>
<feature type="compositionally biased region" description="Basic residues" evidence="1">
    <location>
        <begin position="1552"/>
        <end position="1563"/>
    </location>
</feature>
<dbReference type="InterPro" id="IPR001394">
    <property type="entry name" value="Peptidase_C19_UCH"/>
</dbReference>
<feature type="compositionally biased region" description="Low complexity" evidence="1">
    <location>
        <begin position="1445"/>
        <end position="1496"/>
    </location>
</feature>
<dbReference type="InterPro" id="IPR050164">
    <property type="entry name" value="Peptidase_C19"/>
</dbReference>
<name>A0A0L0DQ08_THETB</name>
<dbReference type="PANTHER" id="PTHR24006">
    <property type="entry name" value="UBIQUITIN CARBOXYL-TERMINAL HYDROLASE"/>
    <property type="match status" value="1"/>
</dbReference>
<dbReference type="GO" id="GO:0005829">
    <property type="term" value="C:cytosol"/>
    <property type="evidence" value="ECO:0007669"/>
    <property type="project" value="TreeGrafter"/>
</dbReference>
<dbReference type="EMBL" id="GL349437">
    <property type="protein sequence ID" value="KNC53513.1"/>
    <property type="molecule type" value="Genomic_DNA"/>
</dbReference>
<dbReference type="OrthoDB" id="27652at2759"/>
<dbReference type="GO" id="GO:0004843">
    <property type="term" value="F:cysteine-type deubiquitinase activity"/>
    <property type="evidence" value="ECO:0007669"/>
    <property type="project" value="InterPro"/>
</dbReference>
<feature type="region of interest" description="Disordered" evidence="1">
    <location>
        <begin position="1445"/>
        <end position="1497"/>
    </location>
</feature>
<dbReference type="InterPro" id="IPR018200">
    <property type="entry name" value="USP_CS"/>
</dbReference>
<dbReference type="GO" id="GO:0016579">
    <property type="term" value="P:protein deubiquitination"/>
    <property type="evidence" value="ECO:0007669"/>
    <property type="project" value="InterPro"/>
</dbReference>
<feature type="compositionally biased region" description="Acidic residues" evidence="1">
    <location>
        <begin position="707"/>
        <end position="719"/>
    </location>
</feature>
<dbReference type="PANTHER" id="PTHR24006:SF827">
    <property type="entry name" value="UBIQUITIN CARBOXYL-TERMINAL HYDROLASE 34"/>
    <property type="match status" value="1"/>
</dbReference>
<dbReference type="PROSITE" id="PS50235">
    <property type="entry name" value="USP_3"/>
    <property type="match status" value="1"/>
</dbReference>
<feature type="compositionally biased region" description="Acidic residues" evidence="1">
    <location>
        <begin position="1530"/>
        <end position="1541"/>
    </location>
</feature>
<protein>
    <recommendedName>
        <fullName evidence="2">USP domain-containing protein</fullName>
    </recommendedName>
</protein>
<feature type="compositionally biased region" description="Basic and acidic residues" evidence="1">
    <location>
        <begin position="671"/>
        <end position="681"/>
    </location>
</feature>
<evidence type="ECO:0000259" key="2">
    <source>
        <dbReference type="PROSITE" id="PS50235"/>
    </source>
</evidence>
<dbReference type="InterPro" id="IPR028889">
    <property type="entry name" value="USP"/>
</dbReference>